<dbReference type="EMBL" id="JACHJT010000001">
    <property type="protein sequence ID" value="MBB4932656.1"/>
    <property type="molecule type" value="Genomic_DNA"/>
</dbReference>
<dbReference type="InterPro" id="IPR025997">
    <property type="entry name" value="SBP_2_dom"/>
</dbReference>
<dbReference type="PANTHER" id="PTHR46847:SF1">
    <property type="entry name" value="D-ALLOSE-BINDING PERIPLASMIC PROTEIN-RELATED"/>
    <property type="match status" value="1"/>
</dbReference>
<evidence type="ECO:0000256" key="5">
    <source>
        <dbReference type="SAM" id="SignalP"/>
    </source>
</evidence>
<dbReference type="GO" id="GO:0030313">
    <property type="term" value="C:cell envelope"/>
    <property type="evidence" value="ECO:0007669"/>
    <property type="project" value="UniProtKB-SubCell"/>
</dbReference>
<dbReference type="GO" id="GO:0030246">
    <property type="term" value="F:carbohydrate binding"/>
    <property type="evidence" value="ECO:0007669"/>
    <property type="project" value="UniProtKB-ARBA"/>
</dbReference>
<evidence type="ECO:0000256" key="3">
    <source>
        <dbReference type="ARBA" id="ARBA00022729"/>
    </source>
</evidence>
<evidence type="ECO:0000256" key="1">
    <source>
        <dbReference type="ARBA" id="ARBA00004196"/>
    </source>
</evidence>
<organism evidence="7 8">
    <name type="scientific">Lipingzhangella halophila</name>
    <dbReference type="NCBI Taxonomy" id="1783352"/>
    <lineage>
        <taxon>Bacteria</taxon>
        <taxon>Bacillati</taxon>
        <taxon>Actinomycetota</taxon>
        <taxon>Actinomycetes</taxon>
        <taxon>Streptosporangiales</taxon>
        <taxon>Nocardiopsidaceae</taxon>
        <taxon>Lipingzhangella</taxon>
    </lineage>
</organism>
<dbReference type="Proteomes" id="UP000523007">
    <property type="component" value="Unassembled WGS sequence"/>
</dbReference>
<comment type="subcellular location">
    <subcellularLocation>
        <location evidence="1">Cell envelope</location>
    </subcellularLocation>
</comment>
<evidence type="ECO:0000259" key="6">
    <source>
        <dbReference type="Pfam" id="PF13407"/>
    </source>
</evidence>
<name>A0A7W7W3D1_9ACTN</name>
<feature type="region of interest" description="Disordered" evidence="4">
    <location>
        <begin position="27"/>
        <end position="52"/>
    </location>
</feature>
<dbReference type="InterPro" id="IPR028082">
    <property type="entry name" value="Peripla_BP_I"/>
</dbReference>
<feature type="domain" description="Periplasmic binding protein" evidence="6">
    <location>
        <begin position="58"/>
        <end position="309"/>
    </location>
</feature>
<gene>
    <name evidence="7" type="ORF">F4561_003476</name>
</gene>
<evidence type="ECO:0000313" key="7">
    <source>
        <dbReference type="EMBL" id="MBB4932656.1"/>
    </source>
</evidence>
<feature type="signal peptide" evidence="5">
    <location>
        <begin position="1"/>
        <end position="18"/>
    </location>
</feature>
<reference evidence="7 8" key="1">
    <citation type="submission" date="2020-08" db="EMBL/GenBank/DDBJ databases">
        <title>Sequencing the genomes of 1000 actinobacteria strains.</title>
        <authorList>
            <person name="Klenk H.-P."/>
        </authorList>
    </citation>
    <scope>NUCLEOTIDE SEQUENCE [LARGE SCALE GENOMIC DNA]</scope>
    <source>
        <strain evidence="7 8">DSM 102030</strain>
    </source>
</reference>
<keyword evidence="8" id="KW-1185">Reference proteome</keyword>
<evidence type="ECO:0000256" key="4">
    <source>
        <dbReference type="SAM" id="MobiDB-lite"/>
    </source>
</evidence>
<evidence type="ECO:0000256" key="2">
    <source>
        <dbReference type="ARBA" id="ARBA00007639"/>
    </source>
</evidence>
<protein>
    <submittedName>
        <fullName evidence="7">Ribose transport system substrate-binding protein</fullName>
    </submittedName>
</protein>
<dbReference type="PROSITE" id="PS51257">
    <property type="entry name" value="PROKAR_LIPOPROTEIN"/>
    <property type="match status" value="1"/>
</dbReference>
<dbReference type="RefSeq" id="WP_184580236.1">
    <property type="nucleotide sequence ID" value="NZ_JACHJT010000001.1"/>
</dbReference>
<sequence>MTKTPWIAALSVALLATAACDSDVREEQEAEEEAAQEIPEPTDVPDGCEPDGEPLEIGLVTINLQALFFNQINTGAERIAEETGAELQIVSGDDDSVTQANAIEDLVASDVDAIIVDAVDTEGIKPAVREADDAGIPVVAVDATVDDPAVSTQVGVENAKAGAQMGDFLVEQSAGEGTAHIVSALNSTIQLQREDGFTEAVEDGGMEVGSVVDGQNVQEEAENEAENLLTANPDAEYIYATGEPALIGLAAAVRSQDLTDQVTVVGWDLSEPAVDGLRDGWIAGVVQQNTFELGYQSMSAAVRHACGEEAPEDVPVPIEMVTPDNIEDYLYFLEKE</sequence>
<dbReference type="SUPFAM" id="SSF53822">
    <property type="entry name" value="Periplasmic binding protein-like I"/>
    <property type="match status" value="1"/>
</dbReference>
<keyword evidence="3 5" id="KW-0732">Signal</keyword>
<accession>A0A7W7W3D1</accession>
<feature type="chain" id="PRO_5039291995" evidence="5">
    <location>
        <begin position="19"/>
        <end position="336"/>
    </location>
</feature>
<dbReference type="Gene3D" id="3.40.50.2300">
    <property type="match status" value="2"/>
</dbReference>
<proteinExistence type="inferred from homology"/>
<comment type="caution">
    <text evidence="7">The sequence shown here is derived from an EMBL/GenBank/DDBJ whole genome shotgun (WGS) entry which is preliminary data.</text>
</comment>
<dbReference type="PANTHER" id="PTHR46847">
    <property type="entry name" value="D-ALLOSE-BINDING PERIPLASMIC PROTEIN-RELATED"/>
    <property type="match status" value="1"/>
</dbReference>
<dbReference type="AlphaFoldDB" id="A0A7W7W3D1"/>
<evidence type="ECO:0000313" key="8">
    <source>
        <dbReference type="Proteomes" id="UP000523007"/>
    </source>
</evidence>
<dbReference type="Pfam" id="PF13407">
    <property type="entry name" value="Peripla_BP_4"/>
    <property type="match status" value="1"/>
</dbReference>
<comment type="similarity">
    <text evidence="2">Belongs to the bacterial solute-binding protein 2 family.</text>
</comment>